<dbReference type="InterPro" id="IPR055170">
    <property type="entry name" value="GFO_IDH_MocA-like_dom"/>
</dbReference>
<dbReference type="SUPFAM" id="SSF55347">
    <property type="entry name" value="Glyceraldehyde-3-phosphate dehydrogenase-like, C-terminal domain"/>
    <property type="match status" value="1"/>
</dbReference>
<accession>M0AK94</accession>
<keyword evidence="4" id="KW-1185">Reference proteome</keyword>
<dbReference type="SUPFAM" id="SSF51735">
    <property type="entry name" value="NAD(P)-binding Rossmann-fold domains"/>
    <property type="match status" value="1"/>
</dbReference>
<dbReference type="PATRIC" id="fig|1227491.4.peg.4278"/>
<dbReference type="Pfam" id="PF01408">
    <property type="entry name" value="GFO_IDH_MocA"/>
    <property type="match status" value="1"/>
</dbReference>
<reference evidence="3 4" key="1">
    <citation type="journal article" date="2014" name="PLoS Genet.">
        <title>Phylogenetically driven sequencing of extremely halophilic archaea reveals strategies for static and dynamic osmo-response.</title>
        <authorList>
            <person name="Becker E.A."/>
            <person name="Seitzer P.M."/>
            <person name="Tritt A."/>
            <person name="Larsen D."/>
            <person name="Krusor M."/>
            <person name="Yao A.I."/>
            <person name="Wu D."/>
            <person name="Madern D."/>
            <person name="Eisen J.A."/>
            <person name="Darling A.E."/>
            <person name="Facciotti M.T."/>
        </authorList>
    </citation>
    <scope>NUCLEOTIDE SEQUENCE [LARGE SCALE GENOMIC DNA]</scope>
    <source>
        <strain evidence="3 4">DSM 13077</strain>
    </source>
</reference>
<dbReference type="PANTHER" id="PTHR43377">
    <property type="entry name" value="BILIVERDIN REDUCTASE A"/>
    <property type="match status" value="1"/>
</dbReference>
<dbReference type="InterPro" id="IPR036291">
    <property type="entry name" value="NAD(P)-bd_dom_sf"/>
</dbReference>
<organism evidence="3 4">
    <name type="scientific">Natrialba aegyptia DSM 13077</name>
    <dbReference type="NCBI Taxonomy" id="1227491"/>
    <lineage>
        <taxon>Archaea</taxon>
        <taxon>Methanobacteriati</taxon>
        <taxon>Methanobacteriota</taxon>
        <taxon>Stenosarchaea group</taxon>
        <taxon>Halobacteria</taxon>
        <taxon>Halobacteriales</taxon>
        <taxon>Natrialbaceae</taxon>
        <taxon>Natrialba</taxon>
    </lineage>
</organism>
<dbReference type="Pfam" id="PF22725">
    <property type="entry name" value="GFO_IDH_MocA_C3"/>
    <property type="match status" value="1"/>
</dbReference>
<dbReference type="AlphaFoldDB" id="M0AK94"/>
<proteinExistence type="predicted"/>
<dbReference type="OrthoDB" id="25239at2157"/>
<dbReference type="PANTHER" id="PTHR43377:SF1">
    <property type="entry name" value="BILIVERDIN REDUCTASE A"/>
    <property type="match status" value="1"/>
</dbReference>
<evidence type="ECO:0000313" key="4">
    <source>
        <dbReference type="Proteomes" id="UP000011591"/>
    </source>
</evidence>
<dbReference type="GO" id="GO:0000166">
    <property type="term" value="F:nucleotide binding"/>
    <property type="evidence" value="ECO:0007669"/>
    <property type="project" value="InterPro"/>
</dbReference>
<dbReference type="Gene3D" id="3.40.50.720">
    <property type="entry name" value="NAD(P)-binding Rossmann-like Domain"/>
    <property type="match status" value="1"/>
</dbReference>
<protein>
    <submittedName>
        <fullName evidence="3">Dehydrogenase</fullName>
    </submittedName>
</protein>
<dbReference type="Proteomes" id="UP000011591">
    <property type="component" value="Unassembled WGS sequence"/>
</dbReference>
<comment type="caution">
    <text evidence="3">The sequence shown here is derived from an EMBL/GenBank/DDBJ whole genome shotgun (WGS) entry which is preliminary data.</text>
</comment>
<dbReference type="InterPro" id="IPR000683">
    <property type="entry name" value="Gfo/Idh/MocA-like_OxRdtase_N"/>
</dbReference>
<evidence type="ECO:0000313" key="3">
    <source>
        <dbReference type="EMBL" id="ELY98337.1"/>
    </source>
</evidence>
<feature type="domain" description="Gfo/Idh/MocA-like oxidoreductase N-terminal" evidence="1">
    <location>
        <begin position="16"/>
        <end position="120"/>
    </location>
</feature>
<dbReference type="InterPro" id="IPR051450">
    <property type="entry name" value="Gfo/Idh/MocA_Oxidoreductases"/>
</dbReference>
<evidence type="ECO:0000259" key="2">
    <source>
        <dbReference type="Pfam" id="PF22725"/>
    </source>
</evidence>
<feature type="domain" description="GFO/IDH/MocA-like oxidoreductase" evidence="2">
    <location>
        <begin position="131"/>
        <end position="252"/>
    </location>
</feature>
<dbReference type="EMBL" id="AOIP01000062">
    <property type="protein sequence ID" value="ELY98337.1"/>
    <property type="molecule type" value="Genomic_DNA"/>
</dbReference>
<sequence>MTVSLGILSAAHVHASEYAALLAEREDAELVGIADEELDRAREIADRHGVECVSEAEADALLERLDGALICSSNARHAEWVGRAVDAGVDVLCEKPLAPTLEEARGIVDCCRDAGVGLGVAMPLRFSEPAKRARTALKSGEIGSVKSISGTNRGRMPGGWFADPDAAGGGAVMDHTVHIVDLISDLIDERVAEVYAETGTRFHDIKVEDVNVLSMRMTDGATFLLDGSWSRPEAWHTWGDATVEFVGREGTIAVDCFDQLLRHTAASGADEGIRTVFYGTDPNAEMLGDFVDSVAEGSDPAVSPQDALAAVAVVEAAYESASAGRPVEVEY</sequence>
<evidence type="ECO:0000259" key="1">
    <source>
        <dbReference type="Pfam" id="PF01408"/>
    </source>
</evidence>
<dbReference type="RefSeq" id="WP_006667635.1">
    <property type="nucleotide sequence ID" value="NZ_AOIP01000062.1"/>
</dbReference>
<gene>
    <name evidence="3" type="ORF">C480_21294</name>
</gene>
<dbReference type="Gene3D" id="3.30.360.10">
    <property type="entry name" value="Dihydrodipicolinate Reductase, domain 2"/>
    <property type="match status" value="1"/>
</dbReference>
<name>M0AK94_9EURY</name>